<dbReference type="InterPro" id="IPR003959">
    <property type="entry name" value="ATPase_AAA_core"/>
</dbReference>
<keyword evidence="13 14" id="KW-0472">Membrane</keyword>
<feature type="region of interest" description="Disordered" evidence="16">
    <location>
        <begin position="492"/>
        <end position="529"/>
    </location>
</feature>
<keyword evidence="18" id="KW-0131">Cell cycle</keyword>
<evidence type="ECO:0000256" key="4">
    <source>
        <dbReference type="ARBA" id="ARBA00022692"/>
    </source>
</evidence>
<organism evidence="18">
    <name type="scientific">uncultured Solirubrobacteraceae bacterium</name>
    <dbReference type="NCBI Taxonomy" id="1162706"/>
    <lineage>
        <taxon>Bacteria</taxon>
        <taxon>Bacillati</taxon>
        <taxon>Actinomycetota</taxon>
        <taxon>Thermoleophilia</taxon>
        <taxon>Solirubrobacterales</taxon>
        <taxon>Solirubrobacteraceae</taxon>
        <taxon>environmental samples</taxon>
    </lineage>
</organism>
<evidence type="ECO:0000256" key="16">
    <source>
        <dbReference type="SAM" id="MobiDB-lite"/>
    </source>
</evidence>
<keyword evidence="8 14" id="KW-0862">Zinc</keyword>
<dbReference type="AlphaFoldDB" id="A0A6J4S7E1"/>
<comment type="caution">
    <text evidence="14">Lacks conserved residue(s) required for the propagation of feature annotation.</text>
</comment>
<feature type="active site" evidence="14">
    <location>
        <position position="324"/>
    </location>
</feature>
<dbReference type="FunFam" id="1.20.58.760:FF:000001">
    <property type="entry name" value="ATP-dependent zinc metalloprotease FtsH"/>
    <property type="match status" value="1"/>
</dbReference>
<keyword evidence="5 14" id="KW-0479">Metal-binding</keyword>
<evidence type="ECO:0000256" key="7">
    <source>
        <dbReference type="ARBA" id="ARBA00022801"/>
    </source>
</evidence>
<dbReference type="GO" id="GO:0005524">
    <property type="term" value="F:ATP binding"/>
    <property type="evidence" value="ECO:0007669"/>
    <property type="project" value="UniProtKB-UniRule"/>
</dbReference>
<keyword evidence="14" id="KW-1003">Cell membrane</keyword>
<dbReference type="SUPFAM" id="SSF140990">
    <property type="entry name" value="FtsH protease domain-like"/>
    <property type="match status" value="1"/>
</dbReference>
<evidence type="ECO:0000256" key="15">
    <source>
        <dbReference type="RuleBase" id="RU003651"/>
    </source>
</evidence>
<evidence type="ECO:0000256" key="6">
    <source>
        <dbReference type="ARBA" id="ARBA00022741"/>
    </source>
</evidence>
<comment type="subunit">
    <text evidence="14">Homohexamer.</text>
</comment>
<proteinExistence type="inferred from homology"/>
<feature type="domain" description="AAA+ ATPase" evidence="17">
    <location>
        <begin position="97"/>
        <end position="233"/>
    </location>
</feature>
<dbReference type="GO" id="GO:0004176">
    <property type="term" value="F:ATP-dependent peptidase activity"/>
    <property type="evidence" value="ECO:0007669"/>
    <property type="project" value="InterPro"/>
</dbReference>
<dbReference type="Gene3D" id="3.40.50.300">
    <property type="entry name" value="P-loop containing nucleotide triphosphate hydrolases"/>
    <property type="match status" value="1"/>
</dbReference>
<dbReference type="FunFam" id="1.10.8.60:FF:000001">
    <property type="entry name" value="ATP-dependent zinc metalloprotease FtsH"/>
    <property type="match status" value="1"/>
</dbReference>
<accession>A0A6J4S7E1</accession>
<evidence type="ECO:0000256" key="9">
    <source>
        <dbReference type="ARBA" id="ARBA00022840"/>
    </source>
</evidence>
<dbReference type="GO" id="GO:0051301">
    <property type="term" value="P:cell division"/>
    <property type="evidence" value="ECO:0007669"/>
    <property type="project" value="UniProtKB-KW"/>
</dbReference>
<dbReference type="PANTHER" id="PTHR23076:SF97">
    <property type="entry name" value="ATP-DEPENDENT ZINC METALLOPROTEASE YME1L1"/>
    <property type="match status" value="1"/>
</dbReference>
<evidence type="ECO:0000256" key="10">
    <source>
        <dbReference type="ARBA" id="ARBA00022946"/>
    </source>
</evidence>
<dbReference type="HAMAP" id="MF_01458">
    <property type="entry name" value="FtsH"/>
    <property type="match status" value="1"/>
</dbReference>
<evidence type="ECO:0000259" key="17">
    <source>
        <dbReference type="SMART" id="SM00382"/>
    </source>
</evidence>
<name>A0A6J4S7E1_9ACTN</name>
<dbReference type="EC" id="3.4.24.-" evidence="14"/>
<comment type="subcellular location">
    <subcellularLocation>
        <location evidence="14">Cell membrane</location>
        <topology evidence="14">Multi-pass membrane protein</topology>
        <orientation evidence="14">Cytoplasmic side</orientation>
    </subcellularLocation>
    <subcellularLocation>
        <location evidence="1">Membrane</location>
        <topology evidence="1">Multi-pass membrane protein</topology>
    </subcellularLocation>
</comment>
<dbReference type="FunFam" id="3.40.50.300:FF:000277">
    <property type="entry name" value="ATP-dependent zinc metalloprotease FtsH"/>
    <property type="match status" value="1"/>
</dbReference>
<dbReference type="GO" id="GO:0006508">
    <property type="term" value="P:proteolysis"/>
    <property type="evidence" value="ECO:0007669"/>
    <property type="project" value="UniProtKB-KW"/>
</dbReference>
<dbReference type="InterPro" id="IPR037219">
    <property type="entry name" value="Peptidase_M41-like"/>
</dbReference>
<evidence type="ECO:0000256" key="13">
    <source>
        <dbReference type="ARBA" id="ARBA00023136"/>
    </source>
</evidence>
<dbReference type="GO" id="GO:0008270">
    <property type="term" value="F:zinc ion binding"/>
    <property type="evidence" value="ECO:0007669"/>
    <property type="project" value="UniProtKB-UniRule"/>
</dbReference>
<keyword evidence="12 14" id="KW-0482">Metalloprotease</keyword>
<keyword evidence="11 14" id="KW-1133">Transmembrane helix</keyword>
<dbReference type="InterPro" id="IPR003593">
    <property type="entry name" value="AAA+_ATPase"/>
</dbReference>
<feature type="binding site" evidence="14">
    <location>
        <position position="399"/>
    </location>
    <ligand>
        <name>Zn(2+)</name>
        <dbReference type="ChEBI" id="CHEBI:29105"/>
        <note>catalytic</note>
    </ligand>
</feature>
<comment type="function">
    <text evidence="14">Acts as a processive, ATP-dependent zinc metallopeptidase for both cytoplasmic and membrane proteins. Plays a role in the quality control of integral membrane proteins.</text>
</comment>
<evidence type="ECO:0000256" key="1">
    <source>
        <dbReference type="ARBA" id="ARBA00004141"/>
    </source>
</evidence>
<dbReference type="InterPro" id="IPR005936">
    <property type="entry name" value="FtsH"/>
</dbReference>
<dbReference type="PANTHER" id="PTHR23076">
    <property type="entry name" value="METALLOPROTEASE M41 FTSH"/>
    <property type="match status" value="1"/>
</dbReference>
<reference evidence="18" key="1">
    <citation type="submission" date="2020-02" db="EMBL/GenBank/DDBJ databases">
        <authorList>
            <person name="Meier V. D."/>
        </authorList>
    </citation>
    <scope>NUCLEOTIDE SEQUENCE</scope>
    <source>
        <strain evidence="18">AVDCRST_MAG67</strain>
    </source>
</reference>
<comment type="similarity">
    <text evidence="15">Belongs to the AAA ATPase family.</text>
</comment>
<comment type="similarity">
    <text evidence="2 14">In the C-terminal section; belongs to the peptidase M41 family.</text>
</comment>
<evidence type="ECO:0000256" key="5">
    <source>
        <dbReference type="ARBA" id="ARBA00022723"/>
    </source>
</evidence>
<evidence type="ECO:0000313" key="18">
    <source>
        <dbReference type="EMBL" id="CAA9486598.1"/>
    </source>
</evidence>
<keyword evidence="7 14" id="KW-0378">Hydrolase</keyword>
<dbReference type="InterPro" id="IPR041569">
    <property type="entry name" value="AAA_lid_3"/>
</dbReference>
<dbReference type="GO" id="GO:0005886">
    <property type="term" value="C:plasma membrane"/>
    <property type="evidence" value="ECO:0007669"/>
    <property type="project" value="UniProtKB-SubCell"/>
</dbReference>
<evidence type="ECO:0000256" key="8">
    <source>
        <dbReference type="ARBA" id="ARBA00022833"/>
    </source>
</evidence>
<feature type="binding site" evidence="14">
    <location>
        <position position="323"/>
    </location>
    <ligand>
        <name>Zn(2+)</name>
        <dbReference type="ChEBI" id="CHEBI:29105"/>
        <note>catalytic</note>
    </ligand>
</feature>
<evidence type="ECO:0000256" key="12">
    <source>
        <dbReference type="ARBA" id="ARBA00023049"/>
    </source>
</evidence>
<dbReference type="Pfam" id="PF01434">
    <property type="entry name" value="Peptidase_M41"/>
    <property type="match status" value="1"/>
</dbReference>
<dbReference type="SMART" id="SM00382">
    <property type="entry name" value="AAA"/>
    <property type="match status" value="1"/>
</dbReference>
<evidence type="ECO:0000256" key="3">
    <source>
        <dbReference type="ARBA" id="ARBA00022670"/>
    </source>
</evidence>
<keyword evidence="18" id="KW-0132">Cell division</keyword>
<comment type="similarity">
    <text evidence="14">In the central section; belongs to the AAA ATPase family.</text>
</comment>
<dbReference type="InterPro" id="IPR000642">
    <property type="entry name" value="Peptidase_M41"/>
</dbReference>
<keyword evidence="9 14" id="KW-0067">ATP-binding</keyword>
<gene>
    <name evidence="14" type="primary">ftsH</name>
    <name evidence="18" type="ORF">AVDCRST_MAG67-2168</name>
</gene>
<dbReference type="PROSITE" id="PS00674">
    <property type="entry name" value="AAA"/>
    <property type="match status" value="1"/>
</dbReference>
<dbReference type="CDD" id="cd19501">
    <property type="entry name" value="RecA-like_FtsH"/>
    <property type="match status" value="1"/>
</dbReference>
<keyword evidence="6 14" id="KW-0547">Nucleotide-binding</keyword>
<keyword evidence="10" id="KW-0809">Transit peptide</keyword>
<feature type="binding site" evidence="14">
    <location>
        <begin position="105"/>
        <end position="112"/>
    </location>
    <ligand>
        <name>ATP</name>
        <dbReference type="ChEBI" id="CHEBI:30616"/>
    </ligand>
</feature>
<dbReference type="SUPFAM" id="SSF52540">
    <property type="entry name" value="P-loop containing nucleoside triphosphate hydrolases"/>
    <property type="match status" value="1"/>
</dbReference>
<dbReference type="Pfam" id="PF17862">
    <property type="entry name" value="AAA_lid_3"/>
    <property type="match status" value="1"/>
</dbReference>
<sequence length="529" mass="58163">MNATQAIPDQSFMDNVKDFGLEWSGVFTIIFMFLICFFLWRTLKLMPRTKPVQIKPEVKTSIGWDDIAGVDDAKDELREVVEFLRNPKEFAKLGARVPAGVLLHGPPGTGKTLLAKAVAHESGAQFFSQSAASFVEMFAGLGAARIRRLFREARKHAPAIIFIDELDAVGGRRGSDFSGEREQTLNQLLVEMDGFNSTGDIVVMAASNLLEKLDPALLRPGRFDRQVFVSPPDISGRERILGVHTRDKPLRDEVDLANVAAQTSGLTGADLANLANEAAIRCARRQGLALSREDFNQALERVIAGVQSRRVLNAHEKRVVAYHEAGHALCAELLPGVDRVHKISIVPRGRALGFTLNLPDEDRYLKTREELIDHMTVLLGGRMAEQIVFGEVTTGASDDLKRVAEVARAMVYDYAMGTPGTAQRAIAEADVGSEQFRRVRDEEQHELAFEAQRAATELLTSQRSKLEEFAQALLEDEVLERADIDRIMEGVPRMQRSGGHPGLRVVAAAAPGPEEDPRASRTSAPPPPP</sequence>
<protein>
    <recommendedName>
        <fullName evidence="14">ATP-dependent zinc metalloprotease FtsH</fullName>
        <ecNumber evidence="14">3.4.24.-</ecNumber>
    </recommendedName>
</protein>
<dbReference type="InterPro" id="IPR027417">
    <property type="entry name" value="P-loop_NTPase"/>
</dbReference>
<comment type="cofactor">
    <cofactor evidence="14">
        <name>Zn(2+)</name>
        <dbReference type="ChEBI" id="CHEBI:29105"/>
    </cofactor>
    <text evidence="14">Binds 1 zinc ion per subunit.</text>
</comment>
<dbReference type="Gene3D" id="1.10.8.60">
    <property type="match status" value="1"/>
</dbReference>
<dbReference type="GO" id="GO:0004222">
    <property type="term" value="F:metalloendopeptidase activity"/>
    <property type="evidence" value="ECO:0007669"/>
    <property type="project" value="InterPro"/>
</dbReference>
<keyword evidence="3 14" id="KW-0645">Protease</keyword>
<evidence type="ECO:0000256" key="2">
    <source>
        <dbReference type="ARBA" id="ARBA00010044"/>
    </source>
</evidence>
<feature type="binding site" evidence="14">
    <location>
        <position position="327"/>
    </location>
    <ligand>
        <name>Zn(2+)</name>
        <dbReference type="ChEBI" id="CHEBI:29105"/>
        <note>catalytic</note>
    </ligand>
</feature>
<dbReference type="Gene3D" id="1.20.58.760">
    <property type="entry name" value="Peptidase M41"/>
    <property type="match status" value="1"/>
</dbReference>
<evidence type="ECO:0000256" key="11">
    <source>
        <dbReference type="ARBA" id="ARBA00022989"/>
    </source>
</evidence>
<dbReference type="GO" id="GO:0030163">
    <property type="term" value="P:protein catabolic process"/>
    <property type="evidence" value="ECO:0007669"/>
    <property type="project" value="UniProtKB-UniRule"/>
</dbReference>
<feature type="transmembrane region" description="Helical" evidence="14">
    <location>
        <begin position="20"/>
        <end position="40"/>
    </location>
</feature>
<dbReference type="EMBL" id="CADCVQ010000054">
    <property type="protein sequence ID" value="CAA9486598.1"/>
    <property type="molecule type" value="Genomic_DNA"/>
</dbReference>
<dbReference type="Pfam" id="PF00004">
    <property type="entry name" value="AAA"/>
    <property type="match status" value="1"/>
</dbReference>
<keyword evidence="4 14" id="KW-0812">Transmembrane</keyword>
<evidence type="ECO:0000256" key="14">
    <source>
        <dbReference type="HAMAP-Rule" id="MF_01458"/>
    </source>
</evidence>
<dbReference type="GO" id="GO:0016887">
    <property type="term" value="F:ATP hydrolysis activity"/>
    <property type="evidence" value="ECO:0007669"/>
    <property type="project" value="UniProtKB-UniRule"/>
</dbReference>
<dbReference type="InterPro" id="IPR003960">
    <property type="entry name" value="ATPase_AAA_CS"/>
</dbReference>